<proteinExistence type="predicted"/>
<protein>
    <submittedName>
        <fullName evidence="2">Uncharacterized protein</fullName>
    </submittedName>
</protein>
<name>A0AAD6STP6_9AGAR</name>
<dbReference type="Proteomes" id="UP001218188">
    <property type="component" value="Unassembled WGS sequence"/>
</dbReference>
<dbReference type="EMBL" id="JARJCM010000064">
    <property type="protein sequence ID" value="KAJ7033525.1"/>
    <property type="molecule type" value="Genomic_DNA"/>
</dbReference>
<accession>A0AAD6STP6</accession>
<organism evidence="2 3">
    <name type="scientific">Mycena alexandri</name>
    <dbReference type="NCBI Taxonomy" id="1745969"/>
    <lineage>
        <taxon>Eukaryota</taxon>
        <taxon>Fungi</taxon>
        <taxon>Dikarya</taxon>
        <taxon>Basidiomycota</taxon>
        <taxon>Agaricomycotina</taxon>
        <taxon>Agaricomycetes</taxon>
        <taxon>Agaricomycetidae</taxon>
        <taxon>Agaricales</taxon>
        <taxon>Marasmiineae</taxon>
        <taxon>Mycenaceae</taxon>
        <taxon>Mycena</taxon>
    </lineage>
</organism>
<dbReference type="AlphaFoldDB" id="A0AAD6STP6"/>
<sequence length="238" mass="26433">MTVRPGPFIRLCSHGPLSLRSNHYRGINTELTRANLRRRSNCSLLTTSVLPCCQFLASEEFPAEDMSNARKDDGNDIGDPPPLSSVADRAPGQIHPGPAVVHLAKALEGLRAMQERDHIQRVLDRTRASAEVAALEQDRLRKEAEARVAARYKEYLSRECPSSVAWSAEEAARKRAWDVARSQGIGMASAPSAVVRRKKLRLFSPTPDENDHPSQETIAANHLEKGERYANIDLMLFS</sequence>
<reference evidence="2" key="1">
    <citation type="submission" date="2023-03" db="EMBL/GenBank/DDBJ databases">
        <title>Massive genome expansion in bonnet fungi (Mycena s.s.) driven by repeated elements and novel gene families across ecological guilds.</title>
        <authorList>
            <consortium name="Lawrence Berkeley National Laboratory"/>
            <person name="Harder C.B."/>
            <person name="Miyauchi S."/>
            <person name="Viragh M."/>
            <person name="Kuo A."/>
            <person name="Thoen E."/>
            <person name="Andreopoulos B."/>
            <person name="Lu D."/>
            <person name="Skrede I."/>
            <person name="Drula E."/>
            <person name="Henrissat B."/>
            <person name="Morin E."/>
            <person name="Kohler A."/>
            <person name="Barry K."/>
            <person name="LaButti K."/>
            <person name="Morin E."/>
            <person name="Salamov A."/>
            <person name="Lipzen A."/>
            <person name="Mereny Z."/>
            <person name="Hegedus B."/>
            <person name="Baldrian P."/>
            <person name="Stursova M."/>
            <person name="Weitz H."/>
            <person name="Taylor A."/>
            <person name="Grigoriev I.V."/>
            <person name="Nagy L.G."/>
            <person name="Martin F."/>
            <person name="Kauserud H."/>
        </authorList>
    </citation>
    <scope>NUCLEOTIDE SEQUENCE</scope>
    <source>
        <strain evidence="2">CBHHK200</strain>
    </source>
</reference>
<keyword evidence="3" id="KW-1185">Reference proteome</keyword>
<feature type="region of interest" description="Disordered" evidence="1">
    <location>
        <begin position="66"/>
        <end position="95"/>
    </location>
</feature>
<evidence type="ECO:0000313" key="2">
    <source>
        <dbReference type="EMBL" id="KAJ7033525.1"/>
    </source>
</evidence>
<evidence type="ECO:0000256" key="1">
    <source>
        <dbReference type="SAM" id="MobiDB-lite"/>
    </source>
</evidence>
<evidence type="ECO:0000313" key="3">
    <source>
        <dbReference type="Proteomes" id="UP001218188"/>
    </source>
</evidence>
<gene>
    <name evidence="2" type="ORF">C8F04DRAFT_1260773</name>
</gene>
<comment type="caution">
    <text evidence="2">The sequence shown here is derived from an EMBL/GenBank/DDBJ whole genome shotgun (WGS) entry which is preliminary data.</text>
</comment>